<keyword evidence="3" id="KW-1185">Reference proteome</keyword>
<proteinExistence type="predicted"/>
<sequence length="150" mass="16600">MQPRRLPLPLTLRDRLQASLRARRRSSQAIARAEASLARSDTRDWAQARRERTRHLIELGGLLTKAGVVELVEDDRATLLGALLELAHRLREGDDEATPAQLRARWRHAGLRAFHLEREAEAAVAVQAKREGSRQGAGSSSPRPAPDAPA</sequence>
<reference evidence="2 3" key="1">
    <citation type="submission" date="2016-11" db="EMBL/GenBank/DDBJ databases">
        <authorList>
            <person name="Jaros S."/>
            <person name="Januszkiewicz K."/>
            <person name="Wedrychowicz H."/>
        </authorList>
    </citation>
    <scope>NUCLEOTIDE SEQUENCE [LARGE SCALE GENOMIC DNA]</scope>
    <source>
        <strain evidence="2 3">DSM 14916</strain>
    </source>
</reference>
<dbReference type="STRING" id="198092.SAMN02745194_04682"/>
<dbReference type="AlphaFoldDB" id="A0A1M6RH84"/>
<evidence type="ECO:0000256" key="1">
    <source>
        <dbReference type="SAM" id="MobiDB-lite"/>
    </source>
</evidence>
<gene>
    <name evidence="2" type="ORF">SAMN02745194_04682</name>
</gene>
<feature type="region of interest" description="Disordered" evidence="1">
    <location>
        <begin position="125"/>
        <end position="150"/>
    </location>
</feature>
<dbReference type="InterPro" id="IPR009444">
    <property type="entry name" value="Conjugal_tfr_TraD_a-type"/>
</dbReference>
<dbReference type="EMBL" id="FQZF01000043">
    <property type="protein sequence ID" value="SHK31738.1"/>
    <property type="molecule type" value="Genomic_DNA"/>
</dbReference>
<name>A0A1M6RH84_9PROT</name>
<accession>A0A1M6RH84</accession>
<dbReference type="Proteomes" id="UP000184387">
    <property type="component" value="Unassembled WGS sequence"/>
</dbReference>
<dbReference type="Pfam" id="PF06412">
    <property type="entry name" value="TraD"/>
    <property type="match status" value="1"/>
</dbReference>
<evidence type="ECO:0000313" key="2">
    <source>
        <dbReference type="EMBL" id="SHK31738.1"/>
    </source>
</evidence>
<evidence type="ECO:0000313" key="3">
    <source>
        <dbReference type="Proteomes" id="UP000184387"/>
    </source>
</evidence>
<protein>
    <submittedName>
        <fullName evidence="2">Conjugal transfer protein TraD</fullName>
    </submittedName>
</protein>
<organism evidence="2 3">
    <name type="scientific">Muricoccus roseus</name>
    <dbReference type="NCBI Taxonomy" id="198092"/>
    <lineage>
        <taxon>Bacteria</taxon>
        <taxon>Pseudomonadati</taxon>
        <taxon>Pseudomonadota</taxon>
        <taxon>Alphaproteobacteria</taxon>
        <taxon>Acetobacterales</taxon>
        <taxon>Roseomonadaceae</taxon>
        <taxon>Muricoccus</taxon>
    </lineage>
</organism>